<feature type="compositionally biased region" description="Polar residues" evidence="1">
    <location>
        <begin position="23"/>
        <end position="64"/>
    </location>
</feature>
<reference evidence="3 4" key="1">
    <citation type="submission" date="2018-03" db="EMBL/GenBank/DDBJ databases">
        <authorList>
            <person name="Guldener U."/>
        </authorList>
    </citation>
    <scope>NUCLEOTIDE SEQUENCE [LARGE SCALE GENOMIC DNA]</scope>
    <source>
        <strain evidence="3 4">NBRC100155</strain>
    </source>
</reference>
<evidence type="ECO:0000313" key="3">
    <source>
        <dbReference type="EMBL" id="SPO26012.1"/>
    </source>
</evidence>
<keyword evidence="2" id="KW-1133">Transmembrane helix</keyword>
<proteinExistence type="predicted"/>
<dbReference type="EMBL" id="OOIN01000013">
    <property type="protein sequence ID" value="SPO26012.1"/>
    <property type="molecule type" value="Genomic_DNA"/>
</dbReference>
<sequence>MINKISKGKLLPYPEQRPDFVPQKSTSPVQDQAWTSSATANGLHSSRLSEPNSTTSSASESHVNSQQGEMQPQQGSQSKTAMVEAGQSTHSTRTKNNRAVKFPDNMHDDTIPTSSIGTVPTTRTTRKTGPCHAKLSSPVSSACSPSRIHGFCDYTPGLQLFSTYFGIGLVPATLGLTLFVLGYGLGPMIGFSSISEIPAFGRSCLTFSPYSSS</sequence>
<feature type="region of interest" description="Disordered" evidence="1">
    <location>
        <begin position="1"/>
        <end position="132"/>
    </location>
</feature>
<evidence type="ECO:0000313" key="4">
    <source>
        <dbReference type="Proteomes" id="UP000324022"/>
    </source>
</evidence>
<keyword evidence="4" id="KW-1185">Reference proteome</keyword>
<organism evidence="3 4">
    <name type="scientific">Ustilago trichophora</name>
    <dbReference type="NCBI Taxonomy" id="86804"/>
    <lineage>
        <taxon>Eukaryota</taxon>
        <taxon>Fungi</taxon>
        <taxon>Dikarya</taxon>
        <taxon>Basidiomycota</taxon>
        <taxon>Ustilaginomycotina</taxon>
        <taxon>Ustilaginomycetes</taxon>
        <taxon>Ustilaginales</taxon>
        <taxon>Ustilaginaceae</taxon>
        <taxon>Ustilago</taxon>
    </lineage>
</organism>
<name>A0A5C3E656_9BASI</name>
<evidence type="ECO:0000256" key="2">
    <source>
        <dbReference type="SAM" id="Phobius"/>
    </source>
</evidence>
<feature type="compositionally biased region" description="Low complexity" evidence="1">
    <location>
        <begin position="113"/>
        <end position="132"/>
    </location>
</feature>
<protein>
    <submittedName>
        <fullName evidence="3">Uncharacterized protein</fullName>
    </submittedName>
</protein>
<gene>
    <name evidence="3" type="ORF">UTRI_02286</name>
</gene>
<feature type="transmembrane region" description="Helical" evidence="2">
    <location>
        <begin position="164"/>
        <end position="185"/>
    </location>
</feature>
<keyword evidence="2" id="KW-0812">Transmembrane</keyword>
<accession>A0A5C3E656</accession>
<evidence type="ECO:0000256" key="1">
    <source>
        <dbReference type="SAM" id="MobiDB-lite"/>
    </source>
</evidence>
<dbReference type="Proteomes" id="UP000324022">
    <property type="component" value="Unassembled WGS sequence"/>
</dbReference>
<dbReference type="AlphaFoldDB" id="A0A5C3E656"/>
<keyword evidence="2" id="KW-0472">Membrane</keyword>
<feature type="compositionally biased region" description="Low complexity" evidence="1">
    <location>
        <begin position="65"/>
        <end position="78"/>
    </location>
</feature>
<dbReference type="OrthoDB" id="4094544at2759"/>